<dbReference type="Proteomes" id="UP000482800">
    <property type="component" value="Unassembled WGS sequence"/>
</dbReference>
<organism evidence="2 3">
    <name type="scientific">Phytohabitans houttuyneae</name>
    <dbReference type="NCBI Taxonomy" id="1076126"/>
    <lineage>
        <taxon>Bacteria</taxon>
        <taxon>Bacillati</taxon>
        <taxon>Actinomycetota</taxon>
        <taxon>Actinomycetes</taxon>
        <taxon>Micromonosporales</taxon>
        <taxon>Micromonosporaceae</taxon>
    </lineage>
</organism>
<evidence type="ECO:0000256" key="1">
    <source>
        <dbReference type="SAM" id="Phobius"/>
    </source>
</evidence>
<evidence type="ECO:0000313" key="3">
    <source>
        <dbReference type="Proteomes" id="UP000482800"/>
    </source>
</evidence>
<keyword evidence="1" id="KW-1133">Transmembrane helix</keyword>
<evidence type="ECO:0000313" key="2">
    <source>
        <dbReference type="EMBL" id="GFJ78543.1"/>
    </source>
</evidence>
<reference evidence="2 3" key="1">
    <citation type="submission" date="2020-03" db="EMBL/GenBank/DDBJ databases">
        <title>Whole genome shotgun sequence of Phytohabitans houttuyneae NBRC 108639.</title>
        <authorList>
            <person name="Komaki H."/>
            <person name="Tamura T."/>
        </authorList>
    </citation>
    <scope>NUCLEOTIDE SEQUENCE [LARGE SCALE GENOMIC DNA]</scope>
    <source>
        <strain evidence="2 3">NBRC 108639</strain>
    </source>
</reference>
<keyword evidence="1" id="KW-0472">Membrane</keyword>
<dbReference type="RefSeq" id="WP_173056289.1">
    <property type="nucleotide sequence ID" value="NZ_BLPF01000001.1"/>
</dbReference>
<sequence length="52" mass="5744">MKASRKRMVVAEPREDDRTTTVRWGIVLLVLGLGGVAFARPVAKPIAKLRGR</sequence>
<dbReference type="EMBL" id="BLPF01000001">
    <property type="protein sequence ID" value="GFJ78543.1"/>
    <property type="molecule type" value="Genomic_DNA"/>
</dbReference>
<keyword evidence="3" id="KW-1185">Reference proteome</keyword>
<protein>
    <submittedName>
        <fullName evidence="2">Uncharacterized protein</fullName>
    </submittedName>
</protein>
<comment type="caution">
    <text evidence="2">The sequence shown here is derived from an EMBL/GenBank/DDBJ whole genome shotgun (WGS) entry which is preliminary data.</text>
</comment>
<accession>A0A6V8K087</accession>
<reference evidence="2 3" key="2">
    <citation type="submission" date="2020-03" db="EMBL/GenBank/DDBJ databases">
        <authorList>
            <person name="Ichikawa N."/>
            <person name="Kimura A."/>
            <person name="Kitahashi Y."/>
            <person name="Uohara A."/>
        </authorList>
    </citation>
    <scope>NUCLEOTIDE SEQUENCE [LARGE SCALE GENOMIC DNA]</scope>
    <source>
        <strain evidence="2 3">NBRC 108639</strain>
    </source>
</reference>
<proteinExistence type="predicted"/>
<name>A0A6V8K087_9ACTN</name>
<gene>
    <name evidence="2" type="ORF">Phou_027230</name>
</gene>
<feature type="transmembrane region" description="Helical" evidence="1">
    <location>
        <begin position="21"/>
        <end position="43"/>
    </location>
</feature>
<keyword evidence="1" id="KW-0812">Transmembrane</keyword>
<dbReference type="AlphaFoldDB" id="A0A6V8K087"/>